<dbReference type="GO" id="GO:0005507">
    <property type="term" value="F:copper ion binding"/>
    <property type="evidence" value="ECO:0000318"/>
    <property type="project" value="GO_Central"/>
</dbReference>
<dbReference type="InterPro" id="IPR036460">
    <property type="entry name" value="Cu_amine_oxidase_C_sf"/>
</dbReference>
<evidence type="ECO:0000256" key="2">
    <source>
        <dbReference type="ARBA" id="ARBA00007983"/>
    </source>
</evidence>
<evidence type="ECO:0000256" key="9">
    <source>
        <dbReference type="RuleBase" id="RU000672"/>
    </source>
</evidence>
<name>Q0U2Y2_PHANO</name>
<dbReference type="InterPro" id="IPR016182">
    <property type="entry name" value="Cu_amine_oxidase_N-reg"/>
</dbReference>
<dbReference type="EMBL" id="CH445352">
    <property type="protein sequence ID" value="EAT78906.1"/>
    <property type="molecule type" value="Genomic_DNA"/>
</dbReference>
<evidence type="ECO:0000259" key="13">
    <source>
        <dbReference type="Pfam" id="PF09248"/>
    </source>
</evidence>
<comment type="cofactor">
    <cofactor evidence="1">
        <name>Cu cation</name>
        <dbReference type="ChEBI" id="CHEBI:23378"/>
    </cofactor>
</comment>
<evidence type="ECO:0000259" key="12">
    <source>
        <dbReference type="Pfam" id="PF02727"/>
    </source>
</evidence>
<dbReference type="SUPFAM" id="SSF54416">
    <property type="entry name" value="Amine oxidase N-terminal region"/>
    <property type="match status" value="2"/>
</dbReference>
<dbReference type="GO" id="GO:0005886">
    <property type="term" value="C:plasma membrane"/>
    <property type="evidence" value="ECO:0000318"/>
    <property type="project" value="GO_Central"/>
</dbReference>
<dbReference type="GO" id="GO:0009308">
    <property type="term" value="P:amine metabolic process"/>
    <property type="evidence" value="ECO:0000318"/>
    <property type="project" value="GO_Central"/>
</dbReference>
<dbReference type="InterPro" id="IPR000269">
    <property type="entry name" value="Cu_amine_oxidase"/>
</dbReference>
<dbReference type="InParanoid" id="Q0U2Y2"/>
<dbReference type="SUPFAM" id="SSF49998">
    <property type="entry name" value="Amine oxidase catalytic domain"/>
    <property type="match status" value="1"/>
</dbReference>
<dbReference type="Proteomes" id="UP000001055">
    <property type="component" value="Unassembled WGS sequence"/>
</dbReference>
<feature type="domain" description="DUF1965" evidence="13">
    <location>
        <begin position="234"/>
        <end position="299"/>
    </location>
</feature>
<sequence>MACSMWLCLLHSPACDSSLALSAFSRYLSISVTAQAVASNSENEVIASHTNSWAALSEDEVSGVNDLIQRKFNLSGFQGSSFDSYVIQITLQNPNKTDVIAYLDHNSTAPSRYARATVVTGATNSTDLFWQEYLVGPLPATNTTNIARLTYPFNNNNPGNTKVHPIYSASDAVQFQTKISSDVENITRELWNTTIAEGTIGVRFGVPFWEEDNRTISWAAFFANPDADLTSSPTLLALGVTVKLDLTGRDWQDWKVAGWYSLGEFYDSTESFLNALSAPEFIRPHANVDGNWTSTNQQGAPLPLDDQPPPTSISQGIQRFKIDSVNGYISWMNFSFYFSVSFDLGLSLFDVQYKGKRLIYELSLQEALTHYAGSDPFASQATFFDSQTGFGSTLQPLIRGYDCPSHATYINATFTEGNATRTQADAICIFEFDAGFPIRRHSFSPAAPHTSVARNIIFTIRTISTIGNYDFLIEYTFFYDGAIEVSARASGYISAAYWDGNVDYGFHIHDYLSGSLHDHVLTFKADIDILGTKNSIQKIDIVPTTTTYPWSNGRSYNTFKAPRSFLATESSINWSENDATMYAIVNKDTPNRFGEYPGYRMKRNAGTTHLTAVNATDTGRAAAYATHDFYVTNQKHTEPRAADSYNQYAPEDPLVDFGKFLDEELIEQQDLVIWFNLGMHHMPHTGDLPTTMFSSTRSAMRFEPLNYLDGDPSVASNQQQRVDYNEDGSILYVEQFGKKMEEYETCT</sequence>
<dbReference type="GO" id="GO:0008131">
    <property type="term" value="F:primary methylamine oxidase activity"/>
    <property type="evidence" value="ECO:0000318"/>
    <property type="project" value="GO_Central"/>
</dbReference>
<dbReference type="Pfam" id="PF01179">
    <property type="entry name" value="Cu_amine_oxid"/>
    <property type="match status" value="1"/>
</dbReference>
<dbReference type="PRINTS" id="PR00766">
    <property type="entry name" value="CUDAOXIDASE"/>
</dbReference>
<feature type="domain" description="Copper amine oxidase N2-terminal" evidence="12">
    <location>
        <begin position="81"/>
        <end position="124"/>
    </location>
</feature>
<dbReference type="eggNOG" id="KOG1186">
    <property type="taxonomic scope" value="Eukaryota"/>
</dbReference>
<keyword evidence="4 7" id="KW-0801">TPQ</keyword>
<dbReference type="OMA" id="GFHIHDF"/>
<proteinExistence type="inferred from homology"/>
<dbReference type="Gene3D" id="3.10.450.40">
    <property type="match status" value="2"/>
</dbReference>
<dbReference type="Pfam" id="PF09248">
    <property type="entry name" value="DUF1965"/>
    <property type="match status" value="1"/>
</dbReference>
<keyword evidence="5 9" id="KW-0560">Oxidoreductase</keyword>
<dbReference type="HOGENOM" id="CLU_015739_0_0_1"/>
<reference evidence="15" key="1">
    <citation type="journal article" date="2007" name="Plant Cell">
        <title>Dothideomycete-plant interactions illuminated by genome sequencing and EST analysis of the wheat pathogen Stagonospora nodorum.</title>
        <authorList>
            <person name="Hane J.K."/>
            <person name="Lowe R.G."/>
            <person name="Solomon P.S."/>
            <person name="Tan K.C."/>
            <person name="Schoch C.L."/>
            <person name="Spatafora J.W."/>
            <person name="Crous P.W."/>
            <person name="Kodira C."/>
            <person name="Birren B.W."/>
            <person name="Galagan J.E."/>
            <person name="Torriani S.F."/>
            <person name="McDonald B.A."/>
            <person name="Oliver R.P."/>
        </authorList>
    </citation>
    <scope>NUCLEOTIDE SEQUENCE [LARGE SCALE GENOMIC DNA]</scope>
    <source>
        <strain evidence="15">SN15 / ATCC MYA-4574 / FGSC 10173</strain>
    </source>
</reference>
<evidence type="ECO:0000256" key="7">
    <source>
        <dbReference type="PIRSR" id="PIRSR600269-50"/>
    </source>
</evidence>
<feature type="domain" description="Copper amine oxidase catalytic" evidence="11">
    <location>
        <begin position="316"/>
        <end position="713"/>
    </location>
</feature>
<dbReference type="PANTHER" id="PTHR10638">
    <property type="entry name" value="COPPER AMINE OXIDASE"/>
    <property type="match status" value="1"/>
</dbReference>
<dbReference type="EC" id="1.4.3.-" evidence="9"/>
<dbReference type="Gene3D" id="2.70.98.20">
    <property type="entry name" value="Copper amine oxidase, catalytic domain"/>
    <property type="match status" value="1"/>
</dbReference>
<dbReference type="InterPro" id="IPR015798">
    <property type="entry name" value="Cu_amine_oxidase_C"/>
</dbReference>
<evidence type="ECO:0000259" key="11">
    <source>
        <dbReference type="Pfam" id="PF01179"/>
    </source>
</evidence>
<protein>
    <recommendedName>
        <fullName evidence="9">Amine oxidase</fullName>
        <ecNumber evidence="9">1.4.3.-</ecNumber>
    </recommendedName>
</protein>
<keyword evidence="6 9" id="KW-0186">Copper</keyword>
<dbReference type="InterPro" id="IPR015800">
    <property type="entry name" value="Cu_amine_oxidase_N2"/>
</dbReference>
<dbReference type="KEGG" id="pno:SNOG_13882"/>
<dbReference type="InterPro" id="IPR015328">
    <property type="entry name" value="DUF1965"/>
</dbReference>
<evidence type="ECO:0000256" key="3">
    <source>
        <dbReference type="ARBA" id="ARBA00022723"/>
    </source>
</evidence>
<dbReference type="AlphaFoldDB" id="Q0U2Y2"/>
<evidence type="ECO:0000313" key="14">
    <source>
        <dbReference type="EMBL" id="EAT78906.1"/>
    </source>
</evidence>
<feature type="active site" description="Proton acceptor" evidence="7">
    <location>
        <position position="385"/>
    </location>
</feature>
<evidence type="ECO:0000313" key="15">
    <source>
        <dbReference type="Proteomes" id="UP000001055"/>
    </source>
</evidence>
<dbReference type="GO" id="GO:0048038">
    <property type="term" value="F:quinone binding"/>
    <property type="evidence" value="ECO:0007669"/>
    <property type="project" value="InterPro"/>
</dbReference>
<feature type="signal peptide" evidence="10">
    <location>
        <begin position="1"/>
        <end position="17"/>
    </location>
</feature>
<comment type="cofactor">
    <cofactor evidence="9">
        <name>Cu cation</name>
        <dbReference type="ChEBI" id="CHEBI:23378"/>
    </cofactor>
    <text evidence="9">Contains 1 topaquinone per subunit.</text>
</comment>
<feature type="chain" id="PRO_5004177424" description="Amine oxidase" evidence="10">
    <location>
        <begin position="18"/>
        <end position="747"/>
    </location>
</feature>
<dbReference type="VEuPathDB" id="FungiDB:JI435_138820"/>
<evidence type="ECO:0000256" key="1">
    <source>
        <dbReference type="ARBA" id="ARBA00001935"/>
    </source>
</evidence>
<evidence type="ECO:0000256" key="4">
    <source>
        <dbReference type="ARBA" id="ARBA00022772"/>
    </source>
</evidence>
<comment type="similarity">
    <text evidence="2 9">Belongs to the copper/topaquinone oxidase family.</text>
</comment>
<dbReference type="Pfam" id="PF02727">
    <property type="entry name" value="Cu_amine_oxidN2"/>
    <property type="match status" value="1"/>
</dbReference>
<comment type="PTM">
    <text evidence="8 9">Topaquinone (TPQ) is generated by copper-dependent autoxidation of a specific tyrosyl residue.</text>
</comment>
<dbReference type="STRING" id="321614.Q0U2Y2"/>
<feature type="active site" description="Schiff-base intermediate with substrate; via topaquinone" evidence="7">
    <location>
        <position position="469"/>
    </location>
</feature>
<dbReference type="FunFam" id="2.70.98.20:FF:000002">
    <property type="entry name" value="Amine oxidase"/>
    <property type="match status" value="1"/>
</dbReference>
<dbReference type="RefSeq" id="XP_001804083.1">
    <property type="nucleotide sequence ID" value="XM_001804031.1"/>
</dbReference>
<evidence type="ECO:0000256" key="6">
    <source>
        <dbReference type="ARBA" id="ARBA00023008"/>
    </source>
</evidence>
<keyword evidence="10" id="KW-0732">Signal</keyword>
<dbReference type="PANTHER" id="PTHR10638:SF20">
    <property type="entry name" value="AMINE OXIDASE"/>
    <property type="match status" value="1"/>
</dbReference>
<gene>
    <name evidence="14" type="ORF">SNOG_13882</name>
</gene>
<accession>Q0U2Y2</accession>
<organism evidence="14 15">
    <name type="scientific">Phaeosphaeria nodorum (strain SN15 / ATCC MYA-4574 / FGSC 10173)</name>
    <name type="common">Glume blotch fungus</name>
    <name type="synonym">Parastagonospora nodorum</name>
    <dbReference type="NCBI Taxonomy" id="321614"/>
    <lineage>
        <taxon>Eukaryota</taxon>
        <taxon>Fungi</taxon>
        <taxon>Dikarya</taxon>
        <taxon>Ascomycota</taxon>
        <taxon>Pezizomycotina</taxon>
        <taxon>Dothideomycetes</taxon>
        <taxon>Pleosporomycetidae</taxon>
        <taxon>Pleosporales</taxon>
        <taxon>Pleosporineae</taxon>
        <taxon>Phaeosphaeriaceae</taxon>
        <taxon>Parastagonospora</taxon>
    </lineage>
</organism>
<evidence type="ECO:0000256" key="8">
    <source>
        <dbReference type="PIRSR" id="PIRSR600269-51"/>
    </source>
</evidence>
<evidence type="ECO:0000256" key="10">
    <source>
        <dbReference type="SAM" id="SignalP"/>
    </source>
</evidence>
<feature type="modified residue" description="2',4',5'-topaquinone" evidence="8">
    <location>
        <position position="469"/>
    </location>
</feature>
<keyword evidence="3 9" id="KW-0479">Metal-binding</keyword>
<evidence type="ECO:0000256" key="5">
    <source>
        <dbReference type="ARBA" id="ARBA00023002"/>
    </source>
</evidence>
<dbReference type="GeneID" id="5981005"/>